<dbReference type="Proteomes" id="UP001519460">
    <property type="component" value="Unassembled WGS sequence"/>
</dbReference>
<accession>A0ABD0M029</accession>
<organism evidence="13 14">
    <name type="scientific">Batillaria attramentaria</name>
    <dbReference type="NCBI Taxonomy" id="370345"/>
    <lineage>
        <taxon>Eukaryota</taxon>
        <taxon>Metazoa</taxon>
        <taxon>Spiralia</taxon>
        <taxon>Lophotrochozoa</taxon>
        <taxon>Mollusca</taxon>
        <taxon>Gastropoda</taxon>
        <taxon>Caenogastropoda</taxon>
        <taxon>Sorbeoconcha</taxon>
        <taxon>Cerithioidea</taxon>
        <taxon>Batillariidae</taxon>
        <taxon>Batillaria</taxon>
    </lineage>
</organism>
<keyword evidence="14" id="KW-1185">Reference proteome</keyword>
<dbReference type="CDD" id="cd00827">
    <property type="entry name" value="init_cond_enzymes"/>
    <property type="match status" value="1"/>
</dbReference>
<evidence type="ECO:0000256" key="7">
    <source>
        <dbReference type="ARBA" id="ARBA00049887"/>
    </source>
</evidence>
<evidence type="ECO:0000256" key="6">
    <source>
        <dbReference type="ARBA" id="ARBA00023011"/>
    </source>
</evidence>
<keyword evidence="4 10" id="KW-0808">Transferase</keyword>
<keyword evidence="5 10" id="KW-0752">Steroid biosynthesis</keyword>
<evidence type="ECO:0000256" key="3">
    <source>
        <dbReference type="ARBA" id="ARBA00012978"/>
    </source>
</evidence>
<dbReference type="EC" id="2.3.3.10" evidence="3 10"/>
<comment type="catalytic activity">
    <reaction evidence="7">
        <text>acetoacetyl-CoA + acetyl-CoA + H2O = (3S)-3-hydroxy-3-methylglutaryl-CoA + CoA + H(+)</text>
        <dbReference type="Rhea" id="RHEA:10188"/>
        <dbReference type="ChEBI" id="CHEBI:15377"/>
        <dbReference type="ChEBI" id="CHEBI:15378"/>
        <dbReference type="ChEBI" id="CHEBI:43074"/>
        <dbReference type="ChEBI" id="CHEBI:57286"/>
        <dbReference type="ChEBI" id="CHEBI:57287"/>
        <dbReference type="ChEBI" id="CHEBI:57288"/>
        <dbReference type="EC" id="2.3.3.10"/>
    </reaction>
    <physiologicalReaction direction="left-to-right" evidence="7">
        <dbReference type="Rhea" id="RHEA:10189"/>
    </physiologicalReaction>
</comment>
<evidence type="ECO:0000259" key="11">
    <source>
        <dbReference type="Pfam" id="PF01154"/>
    </source>
</evidence>
<feature type="active site" description="Acyl-thioester intermediate" evidence="8">
    <location>
        <position position="135"/>
    </location>
</feature>
<feature type="domain" description="Hydroxymethylglutaryl-coenzyme A synthase C-terminal" evidence="12">
    <location>
        <begin position="192"/>
        <end position="471"/>
    </location>
</feature>
<dbReference type="InterPro" id="IPR013746">
    <property type="entry name" value="HMG_CoA_synt_C_dom"/>
</dbReference>
<evidence type="ECO:0000256" key="10">
    <source>
        <dbReference type="RuleBase" id="RU364071"/>
    </source>
</evidence>
<keyword evidence="10" id="KW-0443">Lipid metabolism</keyword>
<comment type="pathway">
    <text evidence="1 10">Metabolic intermediate biosynthesis; (R)-mevalonate biosynthesis; (R)-mevalonate from acetyl-CoA: step 2/3.</text>
</comment>
<evidence type="ECO:0000313" key="14">
    <source>
        <dbReference type="Proteomes" id="UP001519460"/>
    </source>
</evidence>
<comment type="caution">
    <text evidence="13">The sequence shown here is derived from an EMBL/GenBank/DDBJ whole genome shotgun (WGS) entry which is preliminary data.</text>
</comment>
<comment type="function">
    <text evidence="10">Catalyzes the condensation of acetyl-CoA with acetoacetyl-CoA to form HMG-CoA.</text>
</comment>
<dbReference type="PANTHER" id="PTHR43323:SF2">
    <property type="entry name" value="HYDROXYMETHYLGLUTARYL-COA SYNTHASE"/>
    <property type="match status" value="1"/>
</dbReference>
<name>A0ABD0M029_9CAEN</name>
<keyword evidence="10" id="KW-1207">Sterol metabolism</keyword>
<evidence type="ECO:0000259" key="12">
    <source>
        <dbReference type="Pfam" id="PF08540"/>
    </source>
</evidence>
<dbReference type="FunFam" id="3.40.47.10:FF:000008">
    <property type="entry name" value="3-hydroxy-3-methylglutaryl coenzyme A synthase"/>
    <property type="match status" value="1"/>
</dbReference>
<dbReference type="PANTHER" id="PTHR43323">
    <property type="entry name" value="3-HYDROXY-3-METHYLGLUTARYL COENZYME A SYNTHASE"/>
    <property type="match status" value="1"/>
</dbReference>
<protein>
    <recommendedName>
        <fullName evidence="3 10">Hydroxymethylglutaryl-CoA synthase</fullName>
        <shortName evidence="10">HMG-CoA synthase</shortName>
        <ecNumber evidence="3 10">2.3.3.10</ecNumber>
    </recommendedName>
    <alternativeName>
        <fullName evidence="10">3-hydroxy-3-methylglutaryl coenzyme A synthase</fullName>
    </alternativeName>
</protein>
<reference evidence="13 14" key="1">
    <citation type="journal article" date="2023" name="Sci. Data">
        <title>Genome assembly of the Korean intertidal mud-creeper Batillaria attramentaria.</title>
        <authorList>
            <person name="Patra A.K."/>
            <person name="Ho P.T."/>
            <person name="Jun S."/>
            <person name="Lee S.J."/>
            <person name="Kim Y."/>
            <person name="Won Y.J."/>
        </authorList>
    </citation>
    <scope>NUCLEOTIDE SEQUENCE [LARGE SCALE GENOMIC DNA]</scope>
    <source>
        <strain evidence="13">Wonlab-2016</strain>
    </source>
</reference>
<dbReference type="GO" id="GO:0016126">
    <property type="term" value="P:sterol biosynthetic process"/>
    <property type="evidence" value="ECO:0007669"/>
    <property type="project" value="UniProtKB-KW"/>
</dbReference>
<dbReference type="AlphaFoldDB" id="A0ABD0M029"/>
<dbReference type="InterPro" id="IPR013528">
    <property type="entry name" value="HMG_CoA_synth_N"/>
</dbReference>
<proteinExistence type="inferred from homology"/>
<sequence>MSCSATAPAEFHRDDGPGWPKDVGIVAMEIYFPSQYVEESELERYDGVPVGKYTADLEQCGVGFISDREDVHSMGLTVLQRLVERQRIPYTEIGCLEVGTATLLDQIKSVKSVLMQLFEDSGNTDVEGVDATHSCVGGTAALVNAVNWVESSAWDGRYAVVVTTDVASYASRTRSTGSAGAVAMLIGPNAALVLDRGVRSYHIEHNYDFFKPDLASWYPVVDTKLEKECSCRALDRCYQTYRSKAGKAGILEGTSLLDMADAFILPKPCVKSVRKTFARVFLNDFLTDPDPDFTNRYAGLEAFREVKLEETYQDRELQATFMAASQSLFETKTQSSTLLIQQVGYLYTPTLFNSLASYVASNTVDDLAGKRVVMFIFGAGAAGALFSLRVAKDASPGSTLQRLVSDLSDLRQRLDARQKAAPEEFDKWVKLREQTQNTAPYTPTGSVDVLLPGTWYLTGVDSSRRRTYKRKPLSS</sequence>
<keyword evidence="10" id="KW-0753">Steroid metabolism</keyword>
<evidence type="ECO:0000256" key="9">
    <source>
        <dbReference type="PIRSR" id="PIRSR610122-2"/>
    </source>
</evidence>
<evidence type="ECO:0000313" key="13">
    <source>
        <dbReference type="EMBL" id="KAK7505046.1"/>
    </source>
</evidence>
<comment type="similarity">
    <text evidence="2 10">Belongs to the thiolase-like superfamily. HMG-CoA synthase family.</text>
</comment>
<dbReference type="EMBL" id="JACVVK020000012">
    <property type="protein sequence ID" value="KAK7505046.1"/>
    <property type="molecule type" value="Genomic_DNA"/>
</dbReference>
<evidence type="ECO:0000256" key="8">
    <source>
        <dbReference type="PIRSR" id="PIRSR610122-1"/>
    </source>
</evidence>
<keyword evidence="6 10" id="KW-0756">Sterol biosynthesis</keyword>
<feature type="domain" description="Hydroxymethylglutaryl-coenzyme A synthase N-terminal" evidence="11">
    <location>
        <begin position="19"/>
        <end position="190"/>
    </location>
</feature>
<evidence type="ECO:0000256" key="1">
    <source>
        <dbReference type="ARBA" id="ARBA00005218"/>
    </source>
</evidence>
<evidence type="ECO:0000256" key="4">
    <source>
        <dbReference type="ARBA" id="ARBA00022679"/>
    </source>
</evidence>
<dbReference type="GO" id="GO:0004421">
    <property type="term" value="F:hydroxymethylglutaryl-CoA synthase activity"/>
    <property type="evidence" value="ECO:0007669"/>
    <property type="project" value="UniProtKB-EC"/>
</dbReference>
<feature type="binding site" evidence="9">
    <location>
        <position position="275"/>
    </location>
    <ligand>
        <name>CoA</name>
        <dbReference type="ChEBI" id="CHEBI:57287"/>
    </ligand>
</feature>
<dbReference type="Gene3D" id="3.40.47.10">
    <property type="match status" value="1"/>
</dbReference>
<dbReference type="Pfam" id="PF01154">
    <property type="entry name" value="HMG_CoA_synt_N"/>
    <property type="match status" value="1"/>
</dbReference>
<dbReference type="InterPro" id="IPR010122">
    <property type="entry name" value="HMG_CoA_synthase_euk"/>
</dbReference>
<dbReference type="InterPro" id="IPR016039">
    <property type="entry name" value="Thiolase-like"/>
</dbReference>
<gene>
    <name evidence="13" type="ORF">BaRGS_00003616</name>
</gene>
<feature type="binding site" evidence="9">
    <location>
        <position position="271"/>
    </location>
    <ligand>
        <name>CoA</name>
        <dbReference type="ChEBI" id="CHEBI:57287"/>
    </ligand>
</feature>
<keyword evidence="10" id="KW-0444">Lipid biosynthesis</keyword>
<evidence type="ECO:0000256" key="2">
    <source>
        <dbReference type="ARBA" id="ARBA00007061"/>
    </source>
</evidence>
<dbReference type="NCBIfam" id="TIGR01833">
    <property type="entry name" value="HMG-CoA-S_euk"/>
    <property type="match status" value="1"/>
</dbReference>
<dbReference type="SUPFAM" id="SSF53901">
    <property type="entry name" value="Thiolase-like"/>
    <property type="match status" value="2"/>
</dbReference>
<dbReference type="Pfam" id="PF08540">
    <property type="entry name" value="HMG_CoA_synt_C"/>
    <property type="match status" value="1"/>
</dbReference>
<evidence type="ECO:0000256" key="5">
    <source>
        <dbReference type="ARBA" id="ARBA00022955"/>
    </source>
</evidence>